<dbReference type="GO" id="GO:0000976">
    <property type="term" value="F:transcription cis-regulatory region binding"/>
    <property type="evidence" value="ECO:0007669"/>
    <property type="project" value="TreeGrafter"/>
</dbReference>
<dbReference type="Gene3D" id="1.10.10.10">
    <property type="entry name" value="Winged helix-like DNA-binding domain superfamily/Winged helix DNA-binding domain"/>
    <property type="match status" value="1"/>
</dbReference>
<dbReference type="InterPro" id="IPR043135">
    <property type="entry name" value="Fur_C"/>
</dbReference>
<comment type="cofactor">
    <cofactor evidence="8">
        <name>Mn(2+)</name>
        <dbReference type="ChEBI" id="CHEBI:29035"/>
    </cofactor>
    <cofactor evidence="8">
        <name>Fe(2+)</name>
        <dbReference type="ChEBI" id="CHEBI:29033"/>
    </cofactor>
    <text evidence="8">Binds 1 Mn(2+) or Fe(2+) ion per subunit.</text>
</comment>
<dbReference type="InterPro" id="IPR036390">
    <property type="entry name" value="WH_DNA-bd_sf"/>
</dbReference>
<evidence type="ECO:0000256" key="2">
    <source>
        <dbReference type="ARBA" id="ARBA00022491"/>
    </source>
</evidence>
<dbReference type="OrthoDB" id="8659436at2"/>
<keyword evidence="5" id="KW-0238">DNA-binding</keyword>
<evidence type="ECO:0000256" key="4">
    <source>
        <dbReference type="ARBA" id="ARBA00023015"/>
    </source>
</evidence>
<feature type="binding site" evidence="8">
    <location>
        <position position="90"/>
    </location>
    <ligand>
        <name>Fe cation</name>
        <dbReference type="ChEBI" id="CHEBI:24875"/>
    </ligand>
</feature>
<dbReference type="SUPFAM" id="SSF46785">
    <property type="entry name" value="Winged helix' DNA-binding domain"/>
    <property type="match status" value="1"/>
</dbReference>
<comment type="caution">
    <text evidence="9">The sequence shown here is derived from an EMBL/GenBank/DDBJ whole genome shotgun (WGS) entry which is preliminary data.</text>
</comment>
<proteinExistence type="inferred from homology"/>
<keyword evidence="8" id="KW-0408">Iron</keyword>
<evidence type="ECO:0000256" key="7">
    <source>
        <dbReference type="PIRSR" id="PIRSR602481-1"/>
    </source>
</evidence>
<dbReference type="InterPro" id="IPR002481">
    <property type="entry name" value="FUR"/>
</dbReference>
<keyword evidence="7" id="KW-0479">Metal-binding</keyword>
<evidence type="ECO:0000256" key="6">
    <source>
        <dbReference type="ARBA" id="ARBA00023163"/>
    </source>
</evidence>
<evidence type="ECO:0000256" key="5">
    <source>
        <dbReference type="ARBA" id="ARBA00023125"/>
    </source>
</evidence>
<dbReference type="CDD" id="cd07153">
    <property type="entry name" value="Fur_like"/>
    <property type="match status" value="1"/>
</dbReference>
<feature type="binding site" evidence="7">
    <location>
        <position position="135"/>
    </location>
    <ligand>
        <name>Zn(2+)</name>
        <dbReference type="ChEBI" id="CHEBI:29105"/>
    </ligand>
</feature>
<accession>A0A4R1N5D7</accession>
<dbReference type="PANTHER" id="PTHR33202:SF7">
    <property type="entry name" value="FERRIC UPTAKE REGULATION PROTEIN"/>
    <property type="match status" value="1"/>
</dbReference>
<feature type="binding site" evidence="8">
    <location>
        <position position="127"/>
    </location>
    <ligand>
        <name>Fe cation</name>
        <dbReference type="ChEBI" id="CHEBI:24875"/>
    </ligand>
</feature>
<evidence type="ECO:0000256" key="3">
    <source>
        <dbReference type="ARBA" id="ARBA00022833"/>
    </source>
</evidence>
<dbReference type="EMBL" id="SMGQ01000011">
    <property type="protein sequence ID" value="TCK97823.1"/>
    <property type="molecule type" value="Genomic_DNA"/>
</dbReference>
<evidence type="ECO:0000313" key="10">
    <source>
        <dbReference type="Proteomes" id="UP000294545"/>
    </source>
</evidence>
<dbReference type="Pfam" id="PF01475">
    <property type="entry name" value="FUR"/>
    <property type="match status" value="1"/>
</dbReference>
<dbReference type="Proteomes" id="UP000294545">
    <property type="component" value="Unassembled WGS sequence"/>
</dbReference>
<dbReference type="AlphaFoldDB" id="A0A4R1N5D7"/>
<sequence>MDMKIIINTLKEKGYKITAQRKMIVSILIEQKDNLISAYFINEECNKRHEKANISTVYRNLDVLVESDLLHRFIDDDGNALYKLKCKDSHHHHLICTVCGKTEVINYCPLEKLQALSLEKSFILTHHKIELYGYCKKCTPQ</sequence>
<keyword evidence="6" id="KW-0804">Transcription</keyword>
<dbReference type="InterPro" id="IPR036388">
    <property type="entry name" value="WH-like_DNA-bd_sf"/>
</dbReference>
<organism evidence="9 10">
    <name type="scientific">Natranaerovirga hydrolytica</name>
    <dbReference type="NCBI Taxonomy" id="680378"/>
    <lineage>
        <taxon>Bacteria</taxon>
        <taxon>Bacillati</taxon>
        <taxon>Bacillota</taxon>
        <taxon>Clostridia</taxon>
        <taxon>Lachnospirales</taxon>
        <taxon>Natranaerovirgaceae</taxon>
        <taxon>Natranaerovirga</taxon>
    </lineage>
</organism>
<reference evidence="9 10" key="1">
    <citation type="submission" date="2019-03" db="EMBL/GenBank/DDBJ databases">
        <title>Genomic Encyclopedia of Type Strains, Phase IV (KMG-IV): sequencing the most valuable type-strain genomes for metagenomic binning, comparative biology and taxonomic classification.</title>
        <authorList>
            <person name="Goeker M."/>
        </authorList>
    </citation>
    <scope>NUCLEOTIDE SEQUENCE [LARGE SCALE GENOMIC DNA]</scope>
    <source>
        <strain evidence="9 10">DSM 24176</strain>
    </source>
</reference>
<evidence type="ECO:0000256" key="1">
    <source>
        <dbReference type="ARBA" id="ARBA00007957"/>
    </source>
</evidence>
<evidence type="ECO:0000313" key="9">
    <source>
        <dbReference type="EMBL" id="TCK97823.1"/>
    </source>
</evidence>
<dbReference type="RefSeq" id="WP_132279248.1">
    <property type="nucleotide sequence ID" value="NZ_SMGQ01000011.1"/>
</dbReference>
<dbReference type="PANTHER" id="PTHR33202">
    <property type="entry name" value="ZINC UPTAKE REGULATION PROTEIN"/>
    <property type="match status" value="1"/>
</dbReference>
<keyword evidence="10" id="KW-1185">Reference proteome</keyword>
<keyword evidence="4" id="KW-0805">Transcription regulation</keyword>
<evidence type="ECO:0000256" key="8">
    <source>
        <dbReference type="PIRSR" id="PIRSR602481-2"/>
    </source>
</evidence>
<feature type="binding site" evidence="7">
    <location>
        <position position="96"/>
    </location>
    <ligand>
        <name>Zn(2+)</name>
        <dbReference type="ChEBI" id="CHEBI:29105"/>
    </ligand>
</feature>
<comment type="similarity">
    <text evidence="1">Belongs to the Fur family.</text>
</comment>
<dbReference type="Gene3D" id="3.30.1490.190">
    <property type="match status" value="1"/>
</dbReference>
<dbReference type="GO" id="GO:0003700">
    <property type="term" value="F:DNA-binding transcription factor activity"/>
    <property type="evidence" value="ECO:0007669"/>
    <property type="project" value="InterPro"/>
</dbReference>
<comment type="cofactor">
    <cofactor evidence="7">
        <name>Zn(2+)</name>
        <dbReference type="ChEBI" id="CHEBI:29105"/>
    </cofactor>
    <text evidence="7">Binds 1 zinc ion per subunit.</text>
</comment>
<keyword evidence="2" id="KW-0678">Repressor</keyword>
<feature type="binding site" evidence="7">
    <location>
        <position position="138"/>
    </location>
    <ligand>
        <name>Zn(2+)</name>
        <dbReference type="ChEBI" id="CHEBI:29105"/>
    </ligand>
</feature>
<protein>
    <submittedName>
        <fullName evidence="9">Fur family zinc uptake transcriptional regulator/Fur family ferric uptake transcriptional regulator</fullName>
    </submittedName>
</protein>
<name>A0A4R1N5D7_9FIRM</name>
<dbReference type="GO" id="GO:0045892">
    <property type="term" value="P:negative regulation of DNA-templated transcription"/>
    <property type="evidence" value="ECO:0007669"/>
    <property type="project" value="TreeGrafter"/>
</dbReference>
<dbReference type="GO" id="GO:0008270">
    <property type="term" value="F:zinc ion binding"/>
    <property type="evidence" value="ECO:0007669"/>
    <property type="project" value="TreeGrafter"/>
</dbReference>
<feature type="binding site" evidence="8">
    <location>
        <position position="111"/>
    </location>
    <ligand>
        <name>Fe cation</name>
        <dbReference type="ChEBI" id="CHEBI:24875"/>
    </ligand>
</feature>
<keyword evidence="3 7" id="KW-0862">Zinc</keyword>
<feature type="binding site" evidence="7">
    <location>
        <position position="99"/>
    </location>
    <ligand>
        <name>Zn(2+)</name>
        <dbReference type="ChEBI" id="CHEBI:29105"/>
    </ligand>
</feature>
<dbReference type="GO" id="GO:1900376">
    <property type="term" value="P:regulation of secondary metabolite biosynthetic process"/>
    <property type="evidence" value="ECO:0007669"/>
    <property type="project" value="TreeGrafter"/>
</dbReference>
<gene>
    <name evidence="9" type="ORF">EDC19_0225</name>
</gene>